<evidence type="ECO:0000313" key="2">
    <source>
        <dbReference type="EMBL" id="SED52816.1"/>
    </source>
</evidence>
<dbReference type="Proteomes" id="UP000182241">
    <property type="component" value="Unassembled WGS sequence"/>
</dbReference>
<gene>
    <name evidence="2" type="ORF">SAMN04489793_5134</name>
</gene>
<dbReference type="InterPro" id="IPR052019">
    <property type="entry name" value="F420H2_bilvrd_red/Heme_oxyg"/>
</dbReference>
<dbReference type="NCBIfam" id="TIGR03666">
    <property type="entry name" value="Rv2061_F420"/>
    <property type="match status" value="1"/>
</dbReference>
<dbReference type="InterPro" id="IPR019965">
    <property type="entry name" value="PPOX_F420-dep_Rv2061_put"/>
</dbReference>
<dbReference type="SUPFAM" id="SSF50475">
    <property type="entry name" value="FMN-binding split barrel"/>
    <property type="match status" value="1"/>
</dbReference>
<keyword evidence="3" id="KW-1185">Reference proteome</keyword>
<organism evidence="2 3">
    <name type="scientific">Tsukamurella tyrosinosolvens</name>
    <dbReference type="NCBI Taxonomy" id="57704"/>
    <lineage>
        <taxon>Bacteria</taxon>
        <taxon>Bacillati</taxon>
        <taxon>Actinomycetota</taxon>
        <taxon>Actinomycetes</taxon>
        <taxon>Mycobacteriales</taxon>
        <taxon>Tsukamurellaceae</taxon>
        <taxon>Tsukamurella</taxon>
    </lineage>
</organism>
<dbReference type="PANTHER" id="PTHR35176">
    <property type="entry name" value="HEME OXYGENASE HI_0854-RELATED"/>
    <property type="match status" value="1"/>
</dbReference>
<dbReference type="RefSeq" id="WP_068741277.1">
    <property type="nucleotide sequence ID" value="NZ_CBDRGN010000002.1"/>
</dbReference>
<keyword evidence="1" id="KW-0560">Oxidoreductase</keyword>
<dbReference type="STRING" id="57704.SAMN04489793_5134"/>
<evidence type="ECO:0000313" key="3">
    <source>
        <dbReference type="Proteomes" id="UP000182241"/>
    </source>
</evidence>
<dbReference type="InterPro" id="IPR012349">
    <property type="entry name" value="Split_barrel_FMN-bd"/>
</dbReference>
<evidence type="ECO:0000256" key="1">
    <source>
        <dbReference type="ARBA" id="ARBA00023002"/>
    </source>
</evidence>
<dbReference type="PANTHER" id="PTHR35176:SF11">
    <property type="entry name" value="PYRIDOXAMINE 5'-PHOSPHATE OXIDASE FAMILY PROTEIN"/>
    <property type="match status" value="1"/>
</dbReference>
<dbReference type="GO" id="GO:0016627">
    <property type="term" value="F:oxidoreductase activity, acting on the CH-CH group of donors"/>
    <property type="evidence" value="ECO:0007669"/>
    <property type="project" value="TreeGrafter"/>
</dbReference>
<protein>
    <recommendedName>
        <fullName evidence="4">Pyridoxamine 5'-phosphate oxidase putative domain-containing protein</fullName>
    </recommendedName>
</protein>
<accession>A0A1H5BEN7</accession>
<dbReference type="EMBL" id="FNSA01000003">
    <property type="protein sequence ID" value="SED52816.1"/>
    <property type="molecule type" value="Genomic_DNA"/>
</dbReference>
<dbReference type="GO" id="GO:0005829">
    <property type="term" value="C:cytosol"/>
    <property type="evidence" value="ECO:0007669"/>
    <property type="project" value="TreeGrafter"/>
</dbReference>
<name>A0A1H5BEN7_TSUTY</name>
<dbReference type="OrthoDB" id="5738083at2"/>
<dbReference type="Gene3D" id="2.30.110.10">
    <property type="entry name" value="Electron Transport, Fmn-binding Protein, Chain A"/>
    <property type="match status" value="1"/>
</dbReference>
<evidence type="ECO:0008006" key="4">
    <source>
        <dbReference type="Google" id="ProtNLM"/>
    </source>
</evidence>
<proteinExistence type="predicted"/>
<dbReference type="GO" id="GO:0070967">
    <property type="term" value="F:coenzyme F420 binding"/>
    <property type="evidence" value="ECO:0007669"/>
    <property type="project" value="TreeGrafter"/>
</dbReference>
<reference evidence="3" key="1">
    <citation type="submission" date="2016-10" db="EMBL/GenBank/DDBJ databases">
        <authorList>
            <person name="Varghese N."/>
            <person name="Submissions S."/>
        </authorList>
    </citation>
    <scope>NUCLEOTIDE SEQUENCE [LARGE SCALE GENOMIC DNA]</scope>
    <source>
        <strain evidence="3">DSM 44234</strain>
    </source>
</reference>
<sequence length="132" mass="14456">MGLLRFDERPAPGWFLALRTFRSDGTGVVTPVWSVELDGRRYVLTPARSGKARRVRAEPRVETADADFAGTALGPWSAGRASIVDGPAAGRARRALRRKYGLQYVVFRATLLLGRRRRAGGPGVVLVIDPVR</sequence>
<dbReference type="AlphaFoldDB" id="A0A1H5BEN7"/>